<feature type="region of interest" description="Disordered" evidence="1">
    <location>
        <begin position="2760"/>
        <end position="2812"/>
    </location>
</feature>
<feature type="region of interest" description="Disordered" evidence="1">
    <location>
        <begin position="1088"/>
        <end position="1110"/>
    </location>
</feature>
<feature type="compositionally biased region" description="Low complexity" evidence="1">
    <location>
        <begin position="6344"/>
        <end position="6356"/>
    </location>
</feature>
<feature type="compositionally biased region" description="Low complexity" evidence="1">
    <location>
        <begin position="1859"/>
        <end position="1869"/>
    </location>
</feature>
<feature type="compositionally biased region" description="Basic and acidic residues" evidence="1">
    <location>
        <begin position="2481"/>
        <end position="2494"/>
    </location>
</feature>
<feature type="compositionally biased region" description="Pro residues" evidence="1">
    <location>
        <begin position="1303"/>
        <end position="1316"/>
    </location>
</feature>
<feature type="region of interest" description="Disordered" evidence="1">
    <location>
        <begin position="4439"/>
        <end position="4646"/>
    </location>
</feature>
<feature type="region of interest" description="Disordered" evidence="1">
    <location>
        <begin position="6088"/>
        <end position="6147"/>
    </location>
</feature>
<feature type="compositionally biased region" description="Low complexity" evidence="1">
    <location>
        <begin position="3738"/>
        <end position="3751"/>
    </location>
</feature>
<dbReference type="EMBL" id="AHIV02000909">
    <property type="protein sequence ID" value="RQX72136.1"/>
    <property type="molecule type" value="Genomic_DNA"/>
</dbReference>
<feature type="compositionally biased region" description="Low complexity" evidence="1">
    <location>
        <begin position="5361"/>
        <end position="5380"/>
    </location>
</feature>
<feature type="region of interest" description="Disordered" evidence="1">
    <location>
        <begin position="3046"/>
        <end position="3067"/>
    </location>
</feature>
<evidence type="ECO:0000313" key="3">
    <source>
        <dbReference type="EMBL" id="RQX72136.1"/>
    </source>
</evidence>
<feature type="compositionally biased region" description="Basic and acidic residues" evidence="1">
    <location>
        <begin position="2528"/>
        <end position="2537"/>
    </location>
</feature>
<keyword evidence="2" id="KW-0732">Signal</keyword>
<feature type="region of interest" description="Disordered" evidence="1">
    <location>
        <begin position="1293"/>
        <end position="1330"/>
    </location>
</feature>
<feature type="region of interest" description="Disordered" evidence="1">
    <location>
        <begin position="125"/>
        <end position="209"/>
    </location>
</feature>
<feature type="region of interest" description="Disordered" evidence="1">
    <location>
        <begin position="2137"/>
        <end position="2168"/>
    </location>
</feature>
<feature type="compositionally biased region" description="Basic and acidic residues" evidence="1">
    <location>
        <begin position="5102"/>
        <end position="5116"/>
    </location>
</feature>
<feature type="compositionally biased region" description="Basic and acidic residues" evidence="1">
    <location>
        <begin position="669"/>
        <end position="678"/>
    </location>
</feature>
<feature type="region of interest" description="Disordered" evidence="1">
    <location>
        <begin position="3448"/>
        <end position="3503"/>
    </location>
</feature>
<feature type="compositionally biased region" description="Basic and acidic residues" evidence="1">
    <location>
        <begin position="5613"/>
        <end position="5624"/>
    </location>
</feature>
<feature type="compositionally biased region" description="Polar residues" evidence="1">
    <location>
        <begin position="976"/>
        <end position="989"/>
    </location>
</feature>
<feature type="compositionally biased region" description="Basic and acidic residues" evidence="1">
    <location>
        <begin position="574"/>
        <end position="584"/>
    </location>
</feature>
<feature type="region of interest" description="Disordered" evidence="1">
    <location>
        <begin position="5182"/>
        <end position="5270"/>
    </location>
</feature>
<feature type="region of interest" description="Disordered" evidence="1">
    <location>
        <begin position="6750"/>
        <end position="6875"/>
    </location>
</feature>
<feature type="compositionally biased region" description="Polar residues" evidence="1">
    <location>
        <begin position="4581"/>
        <end position="4591"/>
    </location>
</feature>
<feature type="region of interest" description="Disordered" evidence="1">
    <location>
        <begin position="5361"/>
        <end position="5387"/>
    </location>
</feature>
<sequence>MLHRLLTFLLTRLLLALNIDCKQLVVRWRYTGVLLLRSLALRDRPISPHLTLKSLQVGSVRLHVPWTFLWSRGKTIALHIDTVTALVAAEPVVPGSPSLRGAKAALSVRSESEGVPLLAGTCRDFGRSRRRGDREKTKNVASSSPALSVAETSSRRSTEETQRDTNLPRDGSPSTLRWQHSHGAAEGCVARGTAPHSRRTFWRTDGSGDNKHLAVPVSSPSSASASSLSPAPSSAFAVVSSSLRPLGALAHRVMHSVLPESLDPFSPLFFSSLLVHILKRVSVHLTNVQVSLEDSWTTPESPFQCGLSLAALLFSSTHLSPRAVEAATKGDAQTAGCRKAPKETQETGARAVHASLRPAGGLRANVEVENVVGGGDQNPRRYLVPTSPSAARDTERDEGRLSDSGLPCPSFLLPRSPTLTSSSLGCEIEDTLDVFSSDESVKPSPFPSPIAPLSGVSFSAVVQTVHPLSPASRASLSEVPASGACRWRCFEGAEETQSGQETQRIKELNGCKRDGGAPNEETEREQQGQDWRRDISKKHDTHREGVTVGKQDGEGGDQTSRRWLLVRPSTGGSAHDEDALRDGGEAEAVTASSSSAFGAPQSRPIERQVSPMSDGVLEGADTDDISLAIFPLGQPGSGPLQNEPLQRAISDPELGGMERSAGEASSDVEAEHKARDEAGPNQQEIRCIDARDQDQSRGQRERTDGRNHEGDSRDLASDVCWKGRETEDEKSDETYPKQQSSPQFLAVSRPRPTSAREGMQAPPLSPSTSAPLSSWLGFPSAATASSRGHVSPRSSAHPLSPSAPDVDRQSRSQRGLFEGLGKGDRSSLFPHFSAKEKSTDFVCLRQVLDVDGLRVFWRRGALPALGGAPPVSRAGSSCGCASRPGLFSPHSASASSLFSGEDKEADTLDSDTGEARERRESVGRQEEAGSEDEVDILKPAAFSVVTLTTITRNTSLQQGSGGVTRCRWHPPMQHVSATSHADLSPSQRLSAPHAPSFFHPCSRSDSAAHRDLQGTFASSIRTFFERGRPRTRDSSPSVVSPTLVPSATGEPLCSSSPGSSPTASSGSASPVAPAKLLSSARCVSFTRETGGASGSFSPPSPSAASLGSSASSSSGIAHAASFSFSQSRWEAVGERDEGEGSSRQGNDEGGRASAFGFSASPLTTQRVSRSREVPAGYPGDASFFSVPSSSSACASQSIFAVSASTSVDIPGIDIEVSREELVGFLRLHARLAADHRMQQRMQQRMQRRSPSVSPSPSSSPTAGCSRPAFLGSTSWTASCERVATGASDLSVSSSLSSLDSSLPPLPPRPRYLPAPLCPERSPRRSSLASSRVDVSAASSAPLLPPPASLFAFLRQTFGRFRPRAGEVSGASTEAAGDGRGNLEASNHVGRGVQDAKGEKTQFALSSLHFRVKNERTRIQLNWGETDNAPQGLQRKGKQTLERGRRGFSMAETEESHRSQQGTKNYALRFPAVLPSHSFSFQSPPLNPSFRQQRCNALHSVVTLARLDAEVHLVLAPVPLSSSSFTGSASASPRSPGTLDKGGSREREDSDGERLTGGKAKKFAESVDLAGRIRRVSVTSSRSENGVSESHASFLARSGERHLASTPPAGSVPPRWRSSCRTSDLSSFGESHAGEMRGRPEAQAPGLRLHALCFSLAGFEAYDKSCGLHFSCVSLGSPNEAVQSLVFPGESLALEDEETLEVNREDRKDERAEREQSETVSSSSSFGASNKHATARASASRKDSCPTPFPDQGTFREMPESQDGKDENLREDGSVQGSSFPSAAPRFIQSQQALDSSSFPAQDATRSRLLSTVSPHCGILFSYHSPVCDGTVSTRRDCSLSGLEEATTSAAEETPPPLSLAPHSSSCSCSGKRPESTRDQHPSGQRCFTRSRDPPASVTSASAFASVSSSPSCPSSPLSCASREQRGHVNSGTNEGPRAALRSIAAICLGKRSDMGDPSEDGPEERTVYRSFNASQEQSFLRQGYSRYSADHPLSRAVLPSLPSSLPAFPCVTQASQASPASSEASADALFARCRLLSGVVDCRSLLRQKANLSAFFAELHSASRPCECVECSGEDPRFGNGETPGAAEPENHEATRDEAERGSCSQGHVTSHRASAANVDVAVGPVSLLLLSHHANPSVASSKDAGEPTRDRARDSEMASEADQEEEAMENLLLCRQQNEDDARVAGVRLFLERLSLRGRVPLCLCFSCETGERSKTKFGLSDAGSTAVVSPQSIASSEITSRWWDHTQRGNAGTKAVGVDSLPPFRIFSCSPPGEAPFATSERPRRSSGSSDSQPRRGDCSRTAIDERFGTQRAGRWRSRRASVDEARDPETPNVETRRGSLPPRVARQLGGAREAERTEIGDRQSTKATTRPSSRERRGSNAAQLETCPEIGENAGGARRSGGDHACTQAHAGCLGGTEVRPCRASPPFGASAVKPGVHLSLQRLSICVASDFFVSRSASPSRLDGESSVEGRFLGGRSEGERQEKEGREQSLPRACLASGNPRCTYEEVEPERLSLSPLRSVRCPSERQADREAGTAAERSGKRTRRGKSDATGEADGWELVRSNGLPYRTCRPLRSAPRCVNSAASRPRSWTPVVQPVSVCVASAWFPIFPFSSPGATARQTASNEKSPWRLPSSQVCCTSACASMIQTASKACQDDQGLAGGSGKTPKDLSRRSSSSNASGSGCEAAGSAGDREEEKRDRWLLSEGDEGHMMPSLLQIETWISPVALLFTRETYLVLLAFSSFSSPYSPALHQAVASPKTDTAGGLSDSESHSPAGHSPRSARQCSVCGSGRCESDSQDDERSRERLTGEQLRTIFLSERNPEAMAWNAGRRFLQAGRDMKEERETRRRGDRDEEVNQRREEQRNCEGRVVRCTATRRGEVKSVRQKVQERTSHRRQKDLNCVDSLADCEKRHNGIRLHKADQERTAETENRGRWKRLYSADLLDALGSNSESELCFFEPQECPPTFVSRSRDAAVPFASTGAEDTLKKDSPSTTAADSLLRRLNLLLAFRLEQLYLRYEHETAEQPGVLACDSSSLIVSPASPSSPVDSSGETSREAEQVHLSRSLVVRRERLEPFCRPRRSLPEWWRREQEDRFLQGEAATLHPFQLLHYALDLRGLVAVALFSPSSSPSAFSGSGDGTLTGEREGNERRTPSHFASCSSVDISRMLDSAERRPTKGVGEAHLAQQEPADEERKKQASETYACSLEDEQSRRRGQREAKRFLLLEACEAHLEGLHIFEHGWVQPEEDGRQRGYGDRDGVERGEIRYERSAECRRWRRPTAQVPGGLEESGAEGLWPTWPRVQQAESEELGVSLESARESGMGRARSASEWDETRVCGFFSSNEGMETQEAAKMALAGVSPAIKNALSPLFWRVAPAPLLVFARTPKEAEFEPERETDEGSTMEQEGEQTTKRRRTKTGCRDRDIDRAKSFFSCPSSSALHWTPVSAPSSPSSSSASSLDAVRPSAGSQRKTSCTQNAHVPRASSPQTLPSSSRSLRGERLASAFSEFPYSRAREHQARARSLWSTSSRVLSVLLSTSPLSGSVGDASTDNSQTFCGTSMDGKSRGVWQDTTSVWSLPGFRALPRLLPDSALPLTEAAPGAPCMENRPYSSFAMNDHSRRPSLSSEPPSVAVHSFPIPRVFSSSTDASFRSSASCSAPGQSFLSYVSPYDAEPGLRLEQEPPREEEKKANSHRSVSSGSRSQICRLSLSSSPFPGVLHFRYSRSASLPSVEASPASPRLASSSRSPPDPFAEPPGPTREDDGARTGETQNADAVLSSGHRHISACTRLPHFAWSCRLQVNAANADICLSESSLKRLFFVVSCFRHRLAMQARSSSVDRLLESRSRFESTPNRLAPSRGSSECSPGTPTYPFVLRLFPPASPPWCICSGEKKGEAGGLPGSEEVDSVADTETRPALWREGKDGCVTVELSVLSLRCRCGQEVASGKRSDPRSFPASDDVLLSRFPASGAPPVEHHLLLLSRALASASASSASSQVRPGQREVDGASGGAGAPEAAREEEREQGPDREKKVAVTTEREPAQRETRQELSVAPAEESQTEATGEVAAHTSERGRHSVSPPRGGERIGDSAKASAHLRVLPCFSVTFSNTAVLSALHLAPVPVKRKVTGGPERGSHPHKRMGEDDCEDEEEIRGEEEEISGEEEREEETGMCLAVWTVKQWLFLGGGAKAIQVSEMCGLPRNVSSCSPSGRALPSGPSTLPCSHSSPFSVHRTDFNEAKRQDSRPRTPGSRRERSEIVVYGYEGEGGSDANEETAGDCPESFGLWLALVTVDAHNATDRTIQGGDDEGEMSQERETKGKEANGLRDGDDEDRPTHARCRDRHFKSASSRTKSPRSSGRAKRTESAVSPSFVRQRSPQAESPERSGTARCCAVHIAKVYARLGVSFLLRTMWWMYKLHLGTQKIASYFPSVESKDAESDLRVGCGSGRPGSDQGETETGAWGRRRGRRRADGTDTEDGGQCRRAAVKSRSERAFKRDKQASERARSAETEEKERRGRCGEVSGKEHHRRRGSFIGGRVDGIRRNAEPKERPDRIGTKHSEGRCQHGMKDEKLVAHRYVSQMPSSRHSPSASDRVYTPHYLESSPTSSFFSSRSASPSCLRQTGRSQMSRSDSSTPSSTHDEVHDGCISRSASFSSSSFSPSLSASLSPSFSQSSGVCAASSARSPLRGASCQGPSLGEDSDESVSLSSEPRKHSLALCMRRSVVSPPTPSSRNSRSSNPSLLFSEDQTGRSFCFALPRVEGVCVSTGSLFFSLDPDRVSSPSLELRCSRGVLALPLDPPRGWRDSENLDAVEGPRCRRPESPSHADEFLRMTFSPSAALFPSFCSVSRIRRRRRTGREENGPRETHALFDFSSIPLSLVDAAKAVHAGALFDKNPLKPRGTPVRPSAASVSGVVSAPLRRDAGDGFTGASCRRSHSRTQTEKGKTPGPGRRLPAGEAEDNEERKGRSPKSTATLWPSGRLKSGACIPVILTPGRSFSREYGRQAQKASTFERRDSNRQRPASPFPTLLSLQPLSISVRSSPSSRPFFSAFPFREDPECGDLGEPLVFSDNLLILIPPLPPNRVGAHLGEIGASSPRLSASESRRREVAWTGDTRRGKGSPWRPKGMSPVETETAVSSSVECAGTPPPAEPLRLESDHTPRRPCLHFRFLASLPPTCQASAEASSSRAPFVSSARLPAKGEESSCETDSDRSVLSNSNEAGREQRFVERKPPRERPLLSTVSPGMNAAGCRSSAMSGAPPRTSQRRHQDVFKVSTSQDLAPHSVSWVASLPPLSPRGSGLAASVSGKGLDWLTSWAAGCVETALETAKLIAGLPSTSASELLPATPSSSFSSAPVSPLSEASSPLLSPSSAPLSSLPSLSDTALRKSPGKELREKIQKWWQEPAPFDLRFSVQRPALYVLGREEMFDRTALKVMRRVADEVDASRRCSTEENQADERRGARREEPRLNRESGTERERHSQGRSRLDEGERSRRRQRASRQNDTEDEAQSLTHESEGMPATFQVKNRGTHETKDQSMRGKRLVHRSRSSLIKHENVTCACPFVSATADHVDVFVGYTKAFVSSVQSKCRDARVFVGARPSVQSQLRSLLASVRRGGDEEARKDGEGTAAKQRTAKGRYGETATLDEKAETADVEMDERSRRSQEEGWGREARTCRSESTTRRTERRFAFEPTLEACPISPPFLFIYQIFCGTPKSTISPATAALLLPFRFPRLPSQLHSGPPHSRRTSSSASLEAEDAFMFSLSVVEVCSASASSLSPCLSPSSSAEFSSSASGRDVPPPCVSGGSDASSGLPRVFPCRYRGNGSDGEQVTLKPENKGRRTFRSRASSSPFVAEAGHPREQHDSSSENQRSEADEDADSRPSFSPTSSTVSHFEATVLAVLPEAFVVVPLWLLSDLQSLGHSFSLSLARCAAIWERVQRRIREADSLGGADPSASHSPFDSDCQPFCVSLSPSEQCPKDCEDFGVCDLHGRQAQSSDCRAGRCTVNHPESESASQRSHNGFSAPLPSPIPSSAEPPPSLPFSSSDAPPPLYPTPFSSSPSVPVPAFPLFFSSPLPQHVALWGARHPPRKSFEFSRGSPDPRPSFSVPVSSSPWASPRAGTRHFPLGPETAGEAQTTRVGRRTSTGKPRRSCRFACSFKVNSLSFWVTNSPVSAVVGEAAGEGAEAGRELERCRDPEERLWRLLRETLQTHSRPKAEMGRRLGSPRPPLLSRYASVSSTSPSSLSLASSFCGEFANTSERLRRRRRPSTSNDGQVMSSRLRGERLRGHASGLVFSASSSSAVSDHSSSSEMEMRSRRTRCRIVPSSEESSFECATEPRSGRQTLLSQASPSCSSPSHASSRREGEGDEGDSRHPAAVAPVSVCQASTRRNRCLLFNTDLNVQITSKNLFFFQNPTSEDTPQPSGKLRSGSASSHSSLPRDSATLSASCLHAASLSASSRAVSRVPSPSPRDSQLLGSASRALSCQPGEIHDRKPAIEGTHRDTAFSEDDREGDTGLRREREKPPGWFRTLRGSLMVGKGFEQGQEGDLPGDEDPVDRSLSLSTRSRKPAPPPRGVADFRDSHRHPSSSSRVARHQWGEKKEQRESRDTPEKTEGIEAAILRARPPPFSVNLDLSTSTVMVGELDVATPSLFPCFQREASTASGSRKNLPECKATARTLVDAANAASGVILLVSWPAFRDCRILRLPRLNSAAMCLTPSCSALPAASSAFEVVRFLNPSWSLVGLSPALYPERRHAKEQSGSLPSSPHTHRQATKSFVGSPSSLALPSEVSDFEARETDRLRARRRRKDSDRKSNDHPAGGRVRVPGKKSTGWASTRPRVDDEAERRGDRERRGTKSEGTGQGRRTRRGSRAFAGSAGVVSDGEGSLPACGGEAQARHAACRLRLTSCPAPVVAAIHQTDRSLRPLLEEPLSFSLRFSLNPTLVASPPRLSAARALDLQADGRERHSFACRAHLVSSPCRVLFCGLDISLLQSLSRDLSAIIERDSDQQNERDMMAALFKRLTLSSSNRRPKTTEAGQEADAFGVSTARRDSGEQRDEETSTEAEREPEERTGESEEATDYLGSWEASREAEDPICGVASQDRLCAEDAKQGQESVDWDISIESGVEVTLARWPFLTHLAIGGCDRVNFSFLRNSASPKQTTVANISLRQVCVSLIQDPSPSKAAAGGVTPHLVQPFISPVLIQLSLLHFASSSPVVEVSVSSPLRFDVSPSLLPLLLRLPQELFPSLASPPGILSPERPGEDSLFPLFVYAPYRAKKEHFSPHVIPAPGPSASSPLLAQSAASCISRFGSWRPGGASEVPAVPSLRRTSTLSQSQEKSRREGEQEREAQQGIGRRRDLCQHSFFSFFPSSFLASSFSRSHAPVGDTKRCERTEGTWRPGGCAKDLSGGYTQASRYTGSLQDREEGRAFSSAASWRPRSLSPSQNLPPSGSRKGATQGCLEQDRRREHRREDRPDNRDLGEEKTVNVLEHLRKREFPIPSPTSSSPVPTAMQREEIACAVFDEEAADPSGSDSCCLPVFTCYDLRQLPRYILPAYRE</sequence>
<evidence type="ECO:0000313" key="4">
    <source>
        <dbReference type="Proteomes" id="UP000284452"/>
    </source>
</evidence>
<feature type="region of interest" description="Disordered" evidence="1">
    <location>
        <begin position="5786"/>
        <end position="5886"/>
    </location>
</feature>
<feature type="compositionally biased region" description="Basic and acidic residues" evidence="1">
    <location>
        <begin position="125"/>
        <end position="138"/>
    </location>
</feature>
<feature type="compositionally biased region" description="Basic and acidic residues" evidence="1">
    <location>
        <begin position="4540"/>
        <end position="4574"/>
    </location>
</feature>
<feature type="region of interest" description="Disordered" evidence="1">
    <location>
        <begin position="891"/>
        <end position="935"/>
    </location>
</feature>
<feature type="compositionally biased region" description="Basic and acidic residues" evidence="1">
    <location>
        <begin position="503"/>
        <end position="515"/>
    </location>
</feature>
<feature type="region of interest" description="Disordered" evidence="1">
    <location>
        <begin position="2079"/>
        <end position="2110"/>
    </location>
</feature>
<feature type="compositionally biased region" description="Low complexity" evidence="1">
    <location>
        <begin position="4903"/>
        <end position="4918"/>
    </location>
</feature>
<feature type="region of interest" description="Disordered" evidence="1">
    <location>
        <begin position="1425"/>
        <end position="1463"/>
    </location>
</feature>
<feature type="compositionally biased region" description="Basic and acidic residues" evidence="1">
    <location>
        <begin position="4019"/>
        <end position="4050"/>
    </location>
</feature>
<evidence type="ECO:0008006" key="5">
    <source>
        <dbReference type="Google" id="ProtNLM"/>
    </source>
</evidence>
<feature type="region of interest" description="Disordered" evidence="1">
    <location>
        <begin position="3679"/>
        <end position="3707"/>
    </location>
</feature>
<feature type="compositionally biased region" description="Basic and acidic residues" evidence="1">
    <location>
        <begin position="1131"/>
        <end position="1150"/>
    </location>
</feature>
<feature type="compositionally biased region" description="Low complexity" evidence="1">
    <location>
        <begin position="1293"/>
        <end position="1302"/>
    </location>
</feature>
<feature type="region of interest" description="Disordered" evidence="1">
    <location>
        <begin position="1845"/>
        <end position="1935"/>
    </location>
</feature>
<protein>
    <recommendedName>
        <fullName evidence="5">Chorein N-terminal domain-containing protein</fullName>
    </recommendedName>
</protein>
<feature type="compositionally biased region" description="Basic and acidic residues" evidence="1">
    <location>
        <begin position="2144"/>
        <end position="2157"/>
    </location>
</feature>
<feature type="compositionally biased region" description="Low complexity" evidence="1">
    <location>
        <begin position="1893"/>
        <end position="1921"/>
    </location>
</feature>
<feature type="compositionally biased region" description="Low complexity" evidence="1">
    <location>
        <begin position="4721"/>
        <end position="4741"/>
    </location>
</feature>
<feature type="region of interest" description="Disordered" evidence="1">
    <location>
        <begin position="2274"/>
        <end position="2407"/>
    </location>
</feature>
<feature type="region of interest" description="Disordered" evidence="1">
    <location>
        <begin position="1577"/>
        <end position="1639"/>
    </location>
</feature>
<feature type="compositionally biased region" description="Polar residues" evidence="1">
    <location>
        <begin position="6131"/>
        <end position="6144"/>
    </location>
</feature>
<feature type="compositionally biased region" description="Basic and acidic residues" evidence="1">
    <location>
        <begin position="5643"/>
        <end position="5681"/>
    </location>
</feature>
<feature type="compositionally biased region" description="Basic and acidic residues" evidence="1">
    <location>
        <begin position="913"/>
        <end position="927"/>
    </location>
</feature>
<feature type="compositionally biased region" description="Acidic residues" evidence="1">
    <location>
        <begin position="3401"/>
        <end position="3413"/>
    </location>
</feature>
<feature type="compositionally biased region" description="Polar residues" evidence="1">
    <location>
        <begin position="6266"/>
        <end position="6275"/>
    </location>
</feature>
<feature type="region of interest" description="Disordered" evidence="1">
    <location>
        <begin position="5440"/>
        <end position="5541"/>
    </location>
</feature>
<feature type="region of interest" description="Disordered" evidence="1">
    <location>
        <begin position="1521"/>
        <end position="1559"/>
    </location>
</feature>
<feature type="compositionally biased region" description="Basic and acidic residues" evidence="1">
    <location>
        <begin position="2323"/>
        <end position="2340"/>
    </location>
</feature>
<feature type="region of interest" description="Disordered" evidence="1">
    <location>
        <begin position="3133"/>
        <end position="3162"/>
    </location>
</feature>
<feature type="region of interest" description="Disordered" evidence="1">
    <location>
        <begin position="1235"/>
        <end position="1264"/>
    </location>
</feature>
<feature type="compositionally biased region" description="Polar residues" evidence="1">
    <location>
        <begin position="4218"/>
        <end position="4230"/>
    </location>
</feature>
<feature type="region of interest" description="Disordered" evidence="1">
    <location>
        <begin position="3735"/>
        <end position="3772"/>
    </location>
</feature>
<feature type="region of interest" description="Disordered" evidence="1">
    <location>
        <begin position="4893"/>
        <end position="4977"/>
    </location>
</feature>
<feature type="region of interest" description="Disordered" evidence="1">
    <location>
        <begin position="4998"/>
        <end position="5027"/>
    </location>
</feature>
<feature type="compositionally biased region" description="Basic and acidic residues" evidence="1">
    <location>
        <begin position="7383"/>
        <end position="7392"/>
    </location>
</feature>
<feature type="region of interest" description="Disordered" evidence="1">
    <location>
        <begin position="6256"/>
        <end position="6375"/>
    </location>
</feature>
<feature type="region of interest" description="Disordered" evidence="1">
    <location>
        <begin position="3994"/>
        <end position="4092"/>
    </location>
</feature>
<feature type="region of interest" description="Disordered" evidence="1">
    <location>
        <begin position="6454"/>
        <end position="6610"/>
    </location>
</feature>
<feature type="region of interest" description="Disordered" evidence="1">
    <location>
        <begin position="7024"/>
        <end position="7077"/>
    </location>
</feature>
<feature type="compositionally biased region" description="Low complexity" evidence="1">
    <location>
        <begin position="2678"/>
        <end position="2695"/>
    </location>
</feature>
<feature type="compositionally biased region" description="Basic and acidic residues" evidence="1">
    <location>
        <begin position="1541"/>
        <end position="1555"/>
    </location>
</feature>
<gene>
    <name evidence="3" type="ORF">TGCAST_248510A</name>
</gene>
<feature type="compositionally biased region" description="Basic and acidic residues" evidence="1">
    <location>
        <begin position="6835"/>
        <end position="6853"/>
    </location>
</feature>
<feature type="region of interest" description="Disordered" evidence="1">
    <location>
        <begin position="496"/>
        <end position="608"/>
    </location>
</feature>
<feature type="compositionally biased region" description="Low complexity" evidence="1">
    <location>
        <begin position="1521"/>
        <end position="1534"/>
    </location>
</feature>
<feature type="compositionally biased region" description="Basic and acidic residues" evidence="1">
    <location>
        <begin position="3679"/>
        <end position="3695"/>
    </location>
</feature>
<feature type="compositionally biased region" description="Basic and acidic residues" evidence="1">
    <location>
        <begin position="524"/>
        <end position="545"/>
    </location>
</feature>
<organism evidence="3 4">
    <name type="scientific">Toxoplasma gondii CAST</name>
    <dbReference type="NCBI Taxonomy" id="943122"/>
    <lineage>
        <taxon>Eukaryota</taxon>
        <taxon>Sar</taxon>
        <taxon>Alveolata</taxon>
        <taxon>Apicomplexa</taxon>
        <taxon>Conoidasida</taxon>
        <taxon>Coccidia</taxon>
        <taxon>Eucoccidiorida</taxon>
        <taxon>Eimeriorina</taxon>
        <taxon>Sarcocystidae</taxon>
        <taxon>Toxoplasma</taxon>
    </lineage>
</organism>
<feature type="compositionally biased region" description="Basic and acidic residues" evidence="1">
    <location>
        <begin position="7334"/>
        <end position="7352"/>
    </location>
</feature>
<feature type="compositionally biased region" description="Basic residues" evidence="1">
    <location>
        <begin position="4337"/>
        <end position="4346"/>
    </location>
</feature>
<feature type="region of interest" description="Disordered" evidence="1">
    <location>
        <begin position="373"/>
        <end position="406"/>
    </location>
</feature>
<feature type="compositionally biased region" description="Polar residues" evidence="1">
    <location>
        <begin position="7324"/>
        <end position="7333"/>
    </location>
</feature>
<feature type="compositionally biased region" description="Basic and acidic residues" evidence="1">
    <location>
        <begin position="5855"/>
        <end position="5871"/>
    </location>
</feature>
<feature type="compositionally biased region" description="Basic and acidic residues" evidence="1">
    <location>
        <begin position="4489"/>
        <end position="4525"/>
    </location>
</feature>
<feature type="compositionally biased region" description="Pro residues" evidence="1">
    <location>
        <begin position="3752"/>
        <end position="3762"/>
    </location>
</feature>
<feature type="region of interest" description="Disordered" evidence="1">
    <location>
        <begin position="7315"/>
        <end position="7352"/>
    </location>
</feature>
<feature type="compositionally biased region" description="Basic and acidic residues" evidence="1">
    <location>
        <begin position="3149"/>
        <end position="3158"/>
    </location>
</feature>
<feature type="compositionally biased region" description="Basic and acidic residues" evidence="1">
    <location>
        <begin position="6510"/>
        <end position="6521"/>
    </location>
</feature>
<feature type="compositionally biased region" description="Low complexity" evidence="1">
    <location>
        <begin position="6101"/>
        <end position="6117"/>
    </location>
</feature>
<feature type="compositionally biased region" description="Polar residues" evidence="1">
    <location>
        <begin position="6771"/>
        <end position="6782"/>
    </location>
</feature>
<name>A0A425I0I5_TOXGO</name>
<feature type="compositionally biased region" description="Basic and acidic residues" evidence="1">
    <location>
        <begin position="1756"/>
        <end position="1772"/>
    </location>
</feature>
<feature type="compositionally biased region" description="Polar residues" evidence="1">
    <location>
        <begin position="4366"/>
        <end position="4380"/>
    </location>
</feature>
<feature type="compositionally biased region" description="Basic and acidic residues" evidence="1">
    <location>
        <begin position="153"/>
        <end position="167"/>
    </location>
</feature>
<dbReference type="VEuPathDB" id="ToxoDB:TGCAST_248510A"/>
<feature type="compositionally biased region" description="Low complexity" evidence="1">
    <location>
        <begin position="3452"/>
        <end position="3464"/>
    </location>
</feature>
<feature type="compositionally biased region" description="Polar residues" evidence="1">
    <location>
        <begin position="3472"/>
        <end position="3484"/>
    </location>
</feature>
<feature type="region of interest" description="Disordered" evidence="1">
    <location>
        <begin position="5095"/>
        <end position="5129"/>
    </location>
</feature>
<feature type="compositionally biased region" description="Basic and acidic residues" evidence="1">
    <location>
        <begin position="1871"/>
        <end position="1880"/>
    </location>
</feature>
<comment type="caution">
    <text evidence="3">The sequence shown here is derived from an EMBL/GenBank/DDBJ whole genome shotgun (WGS) entry which is preliminary data.</text>
</comment>
<feature type="compositionally biased region" description="Basic and acidic residues" evidence="1">
    <location>
        <begin position="6593"/>
        <end position="6610"/>
    </location>
</feature>
<feature type="compositionally biased region" description="Basic and acidic residues" evidence="1">
    <location>
        <begin position="2295"/>
        <end position="2311"/>
    </location>
</feature>
<feature type="compositionally biased region" description="Polar residues" evidence="1">
    <location>
        <begin position="6010"/>
        <end position="6019"/>
    </location>
</feature>
<feature type="region of interest" description="Disordered" evidence="1">
    <location>
        <begin position="4129"/>
        <end position="4170"/>
    </location>
</feature>
<feature type="region of interest" description="Disordered" evidence="1">
    <location>
        <begin position="2843"/>
        <end position="2866"/>
    </location>
</feature>
<feature type="region of interest" description="Disordered" evidence="1">
    <location>
        <begin position="3178"/>
        <end position="3216"/>
    </location>
</feature>
<feature type="compositionally biased region" description="Polar residues" evidence="1">
    <location>
        <begin position="6410"/>
        <end position="6419"/>
    </location>
</feature>
<feature type="region of interest" description="Disordered" evidence="1">
    <location>
        <begin position="1027"/>
        <end position="1071"/>
    </location>
</feature>
<feature type="compositionally biased region" description="Low complexity" evidence="1">
    <location>
        <begin position="3698"/>
        <end position="3707"/>
    </location>
</feature>
<feature type="compositionally biased region" description="Basic and acidic residues" evidence="1">
    <location>
        <begin position="4233"/>
        <end position="4258"/>
    </location>
</feature>
<feature type="region of interest" description="Disordered" evidence="1">
    <location>
        <begin position="976"/>
        <end position="1005"/>
    </location>
</feature>
<feature type="compositionally biased region" description="Basic and acidic residues" evidence="1">
    <location>
        <begin position="5527"/>
        <end position="5536"/>
    </location>
</feature>
<feature type="compositionally biased region" description="Low complexity" evidence="1">
    <location>
        <begin position="3490"/>
        <end position="3501"/>
    </location>
</feature>
<feature type="region of interest" description="Disordered" evidence="1">
    <location>
        <begin position="6410"/>
        <end position="6438"/>
    </location>
</feature>
<feature type="compositionally biased region" description="Low complexity" evidence="1">
    <location>
        <begin position="3046"/>
        <end position="3058"/>
    </location>
</feature>
<feature type="compositionally biased region" description="Basic and acidic residues" evidence="1">
    <location>
        <begin position="6486"/>
        <end position="6502"/>
    </location>
</feature>
<feature type="compositionally biased region" description="Polar residues" evidence="1">
    <location>
        <begin position="7406"/>
        <end position="7417"/>
    </location>
</feature>
<feature type="compositionally biased region" description="Basic and acidic residues" evidence="1">
    <location>
        <begin position="4313"/>
        <end position="4328"/>
    </location>
</feature>
<feature type="region of interest" description="Disordered" evidence="1">
    <location>
        <begin position="1364"/>
        <end position="1395"/>
    </location>
</feature>
<feature type="compositionally biased region" description="Low complexity" evidence="1">
    <location>
        <begin position="1239"/>
        <end position="1260"/>
    </location>
</feature>
<feature type="compositionally biased region" description="Basic and acidic residues" evidence="1">
    <location>
        <begin position="7458"/>
        <end position="7482"/>
    </location>
</feature>
<feature type="compositionally biased region" description="Basic and acidic residues" evidence="1">
    <location>
        <begin position="7045"/>
        <end position="7071"/>
    </location>
</feature>
<feature type="region of interest" description="Disordered" evidence="1">
    <location>
        <begin position="1695"/>
        <end position="1781"/>
    </location>
</feature>
<feature type="compositionally biased region" description="Low complexity" evidence="1">
    <location>
        <begin position="6420"/>
        <end position="6438"/>
    </location>
</feature>
<feature type="compositionally biased region" description="Basic and acidic residues" evidence="1">
    <location>
        <begin position="6358"/>
        <end position="6371"/>
    </location>
</feature>
<feature type="compositionally biased region" description="Low complexity" evidence="1">
    <location>
        <begin position="1094"/>
        <end position="1110"/>
    </location>
</feature>
<feature type="compositionally biased region" description="Basic and acidic residues" evidence="1">
    <location>
        <begin position="5220"/>
        <end position="5236"/>
    </location>
</feature>
<feature type="compositionally biased region" description="Low complexity" evidence="1">
    <location>
        <begin position="4603"/>
        <end position="4618"/>
    </location>
</feature>
<feature type="compositionally biased region" description="Low complexity" evidence="1">
    <location>
        <begin position="4347"/>
        <end position="4358"/>
    </location>
</feature>
<feature type="compositionally biased region" description="Low complexity" evidence="1">
    <location>
        <begin position="1054"/>
        <end position="1071"/>
    </location>
</feature>
<feature type="compositionally biased region" description="Acidic residues" evidence="1">
    <location>
        <begin position="2158"/>
        <end position="2168"/>
    </location>
</feature>
<feature type="region of interest" description="Disordered" evidence="1">
    <location>
        <begin position="7374"/>
        <end position="7482"/>
    </location>
</feature>
<feature type="region of interest" description="Disordered" evidence="1">
    <location>
        <begin position="2659"/>
        <end position="2702"/>
    </location>
</feature>
<feature type="region of interest" description="Disordered" evidence="1">
    <location>
        <begin position="3394"/>
        <end position="3427"/>
    </location>
</feature>
<feature type="compositionally biased region" description="Polar residues" evidence="1">
    <location>
        <begin position="782"/>
        <end position="794"/>
    </location>
</feature>
<feature type="region of interest" description="Disordered" evidence="1">
    <location>
        <begin position="4206"/>
        <end position="4259"/>
    </location>
</feature>
<feature type="compositionally biased region" description="Low complexity" evidence="1">
    <location>
        <begin position="6454"/>
        <end position="6470"/>
    </location>
</feature>
<feature type="compositionally biased region" description="Low complexity" evidence="1">
    <location>
        <begin position="4626"/>
        <end position="4638"/>
    </location>
</feature>
<feature type="compositionally biased region" description="Basic and acidic residues" evidence="1">
    <location>
        <begin position="1700"/>
        <end position="1716"/>
    </location>
</feature>
<feature type="region of interest" description="Disordered" evidence="1">
    <location>
        <begin position="4300"/>
        <end position="4388"/>
    </location>
</feature>
<feature type="signal peptide" evidence="2">
    <location>
        <begin position="1"/>
        <end position="16"/>
    </location>
</feature>
<feature type="compositionally biased region" description="Basic and acidic residues" evidence="1">
    <location>
        <begin position="392"/>
        <end position="401"/>
    </location>
</feature>
<feature type="compositionally biased region" description="Basic and acidic residues" evidence="1">
    <location>
        <begin position="2355"/>
        <end position="2367"/>
    </location>
</feature>
<reference evidence="3 4" key="1">
    <citation type="submission" date="2017-10" db="EMBL/GenBank/DDBJ databases">
        <authorList>
            <person name="Sibley D."/>
            <person name="Venepally P."/>
            <person name="Karamycheva S."/>
            <person name="Hadjithomas M."/>
            <person name="Khan A."/>
            <person name="Brunk B."/>
            <person name="Roos D."/>
            <person name="Caler E."/>
            <person name="Lorenzi H."/>
        </authorList>
    </citation>
    <scope>NUCLEOTIDE SEQUENCE [LARGE SCALE GENOMIC DNA]</scope>
    <source>
        <strain evidence="3 4">CAST</strain>
    </source>
</reference>
<dbReference type="Proteomes" id="UP000284452">
    <property type="component" value="Unassembled WGS sequence"/>
</dbReference>
<feature type="compositionally biased region" description="Polar residues" evidence="1">
    <location>
        <begin position="1618"/>
        <end position="1628"/>
    </location>
</feature>
<feature type="region of interest" description="Disordered" evidence="1">
    <location>
        <begin position="651"/>
        <end position="819"/>
    </location>
</feature>
<feature type="compositionally biased region" description="Basic and acidic residues" evidence="1">
    <location>
        <begin position="2089"/>
        <end position="2101"/>
    </location>
</feature>
<feature type="region of interest" description="Disordered" evidence="1">
    <location>
        <begin position="5996"/>
        <end position="6045"/>
    </location>
</feature>
<feature type="region of interest" description="Disordered" evidence="1">
    <location>
        <begin position="2523"/>
        <end position="2562"/>
    </location>
</feature>
<feature type="compositionally biased region" description="Low complexity" evidence="1">
    <location>
        <begin position="586"/>
        <end position="596"/>
    </location>
</feature>
<feature type="compositionally biased region" description="Pro residues" evidence="1">
    <location>
        <begin position="6024"/>
        <end position="6038"/>
    </location>
</feature>
<feature type="compositionally biased region" description="Polar residues" evidence="1">
    <location>
        <begin position="139"/>
        <end position="152"/>
    </location>
</feature>
<feature type="compositionally biased region" description="Low complexity" evidence="1">
    <location>
        <begin position="6293"/>
        <end position="6308"/>
    </location>
</feature>
<feature type="compositionally biased region" description="Basic and acidic residues" evidence="1">
    <location>
        <begin position="686"/>
        <end position="735"/>
    </location>
</feature>
<feature type="region of interest" description="Disordered" evidence="1">
    <location>
        <begin position="5611"/>
        <end position="5681"/>
    </location>
</feature>
<evidence type="ECO:0000256" key="1">
    <source>
        <dbReference type="SAM" id="MobiDB-lite"/>
    </source>
</evidence>
<evidence type="ECO:0000256" key="2">
    <source>
        <dbReference type="SAM" id="SignalP"/>
    </source>
</evidence>
<feature type="region of interest" description="Disordered" evidence="1">
    <location>
        <begin position="4685"/>
        <end position="4743"/>
    </location>
</feature>
<feature type="compositionally biased region" description="Basic and acidic residues" evidence="1">
    <location>
        <begin position="5440"/>
        <end position="5490"/>
    </location>
</feature>
<feature type="compositionally biased region" description="Low complexity" evidence="1">
    <location>
        <begin position="1034"/>
        <end position="1046"/>
    </location>
</feature>
<feature type="region of interest" description="Disordered" evidence="1">
    <location>
        <begin position="2461"/>
        <end position="2497"/>
    </location>
</feature>
<feature type="region of interest" description="Disordered" evidence="1">
    <location>
        <begin position="1128"/>
        <end position="1166"/>
    </location>
</feature>
<feature type="compositionally biased region" description="Acidic residues" evidence="1">
    <location>
        <begin position="4146"/>
        <end position="4170"/>
    </location>
</feature>
<accession>A0A425I0I5</accession>
<proteinExistence type="predicted"/>
<feature type="chain" id="PRO_5019380694" description="Chorein N-terminal domain-containing protein" evidence="2">
    <location>
        <begin position="17"/>
        <end position="7554"/>
    </location>
</feature>